<comment type="caution">
    <text evidence="11">The sequence shown here is derived from an EMBL/GenBank/DDBJ whole genome shotgun (WGS) entry which is preliminary data.</text>
</comment>
<dbReference type="Pfam" id="PF02485">
    <property type="entry name" value="Branch"/>
    <property type="match status" value="1"/>
</dbReference>
<dbReference type="Proteomes" id="UP000681722">
    <property type="component" value="Unassembled WGS sequence"/>
</dbReference>
<proteinExistence type="inferred from homology"/>
<evidence type="ECO:0000313" key="12">
    <source>
        <dbReference type="EMBL" id="CAF4076083.1"/>
    </source>
</evidence>
<evidence type="ECO:0000256" key="10">
    <source>
        <dbReference type="ARBA" id="ARBA00038150"/>
    </source>
</evidence>
<comment type="subcellular location">
    <subcellularLocation>
        <location evidence="1">Membrane</location>
        <topology evidence="1">Single-pass type II membrane protein</topology>
    </subcellularLocation>
</comment>
<dbReference type="GO" id="GO:0016020">
    <property type="term" value="C:membrane"/>
    <property type="evidence" value="ECO:0007669"/>
    <property type="project" value="UniProtKB-SubCell"/>
</dbReference>
<dbReference type="EMBL" id="CAJOBC010027820">
    <property type="protein sequence ID" value="CAF4076083.1"/>
    <property type="molecule type" value="Genomic_DNA"/>
</dbReference>
<dbReference type="PANTHER" id="PTHR19297:SF191">
    <property type="entry name" value="PROTEIN XYLOSYLTRANSFERASE"/>
    <property type="match status" value="1"/>
</dbReference>
<evidence type="ECO:0000256" key="7">
    <source>
        <dbReference type="ARBA" id="ARBA00022989"/>
    </source>
</evidence>
<comment type="pathway">
    <text evidence="2">Protein modification; protein glycosylation.</text>
</comment>
<evidence type="ECO:0000256" key="9">
    <source>
        <dbReference type="ARBA" id="ARBA00023180"/>
    </source>
</evidence>
<dbReference type="PANTHER" id="PTHR19297">
    <property type="entry name" value="GLYCOSYLTRANSFERASE 14 FAMILY MEMBER"/>
    <property type="match status" value="1"/>
</dbReference>
<keyword evidence="3" id="KW-0328">Glycosyltransferase</keyword>
<feature type="non-terminal residue" evidence="11">
    <location>
        <position position="1"/>
    </location>
</feature>
<evidence type="ECO:0000256" key="1">
    <source>
        <dbReference type="ARBA" id="ARBA00004606"/>
    </source>
</evidence>
<evidence type="ECO:0000313" key="13">
    <source>
        <dbReference type="Proteomes" id="UP000663829"/>
    </source>
</evidence>
<evidence type="ECO:0000256" key="6">
    <source>
        <dbReference type="ARBA" id="ARBA00022968"/>
    </source>
</evidence>
<evidence type="ECO:0000256" key="5">
    <source>
        <dbReference type="ARBA" id="ARBA00022692"/>
    </source>
</evidence>
<evidence type="ECO:0000256" key="8">
    <source>
        <dbReference type="ARBA" id="ARBA00023136"/>
    </source>
</evidence>
<name>A0A815C9B2_9BILA</name>
<reference evidence="11" key="1">
    <citation type="submission" date="2021-02" db="EMBL/GenBank/DDBJ databases">
        <authorList>
            <person name="Nowell W R."/>
        </authorList>
    </citation>
    <scope>NUCLEOTIDE SEQUENCE</scope>
</reference>
<keyword evidence="13" id="KW-1185">Reference proteome</keyword>
<gene>
    <name evidence="11" type="ORF">GPM918_LOCUS27555</name>
    <name evidence="12" type="ORF">SRO942_LOCUS27895</name>
</gene>
<keyword evidence="4" id="KW-0808">Transferase</keyword>
<evidence type="ECO:0000256" key="2">
    <source>
        <dbReference type="ARBA" id="ARBA00004922"/>
    </source>
</evidence>
<keyword evidence="5" id="KW-0812">Transmembrane</keyword>
<keyword evidence="6" id="KW-0735">Signal-anchor</keyword>
<dbReference type="EMBL" id="CAJNOQ010011610">
    <property type="protein sequence ID" value="CAF1280940.1"/>
    <property type="molecule type" value="Genomic_DNA"/>
</dbReference>
<keyword evidence="7" id="KW-1133">Transmembrane helix</keyword>
<dbReference type="Proteomes" id="UP000663829">
    <property type="component" value="Unassembled WGS sequence"/>
</dbReference>
<evidence type="ECO:0000313" key="11">
    <source>
        <dbReference type="EMBL" id="CAF1280940.1"/>
    </source>
</evidence>
<keyword evidence="9" id="KW-0325">Glycoprotein</keyword>
<organism evidence="11 13">
    <name type="scientific">Didymodactylos carnosus</name>
    <dbReference type="NCBI Taxonomy" id="1234261"/>
    <lineage>
        <taxon>Eukaryota</taxon>
        <taxon>Metazoa</taxon>
        <taxon>Spiralia</taxon>
        <taxon>Gnathifera</taxon>
        <taxon>Rotifera</taxon>
        <taxon>Eurotatoria</taxon>
        <taxon>Bdelloidea</taxon>
        <taxon>Philodinida</taxon>
        <taxon>Philodinidae</taxon>
        <taxon>Didymodactylos</taxon>
    </lineage>
</organism>
<dbReference type="GO" id="GO:0008375">
    <property type="term" value="F:acetylglucosaminyltransferase activity"/>
    <property type="evidence" value="ECO:0007669"/>
    <property type="project" value="TreeGrafter"/>
</dbReference>
<evidence type="ECO:0000256" key="3">
    <source>
        <dbReference type="ARBA" id="ARBA00022676"/>
    </source>
</evidence>
<accession>A0A815C9B2</accession>
<sequence length="227" mass="26787">GTELPLKTNVELIQVLQLLNDKNDVTARRNENLYRHAMKKTKPPGNITIYKGEFHVTLSRKFVEYCYKSKLANDFYYWLNGTAVPDEHYYPTLNRLPQFPGHASIHYEGTRFMSRFKIWRLKGLKAQNQRSDLCRSDIFIRAICQFDWHDLPTLTKSNYLFANKFNQKLDMLGISCLEQWHQAKSMTSVKIDLNDFNKFPPIKKAIDESVSFELEKNRLVGFKKFKH</sequence>
<comment type="similarity">
    <text evidence="10">Belongs to the glycosyltransferase 14 family.</text>
</comment>
<protein>
    <submittedName>
        <fullName evidence="11">Uncharacterized protein</fullName>
    </submittedName>
</protein>
<dbReference type="OrthoDB" id="2019572at2759"/>
<dbReference type="InterPro" id="IPR003406">
    <property type="entry name" value="Glyco_trans_14"/>
</dbReference>
<evidence type="ECO:0000256" key="4">
    <source>
        <dbReference type="ARBA" id="ARBA00022679"/>
    </source>
</evidence>
<dbReference type="AlphaFoldDB" id="A0A815C9B2"/>
<keyword evidence="8" id="KW-0472">Membrane</keyword>